<dbReference type="EMBL" id="JBHUHR010000039">
    <property type="protein sequence ID" value="MFD2035927.1"/>
    <property type="molecule type" value="Genomic_DNA"/>
</dbReference>
<evidence type="ECO:0000313" key="1">
    <source>
        <dbReference type="EMBL" id="MFD2035927.1"/>
    </source>
</evidence>
<accession>A0ABW4VMJ1</accession>
<reference evidence="2" key="1">
    <citation type="journal article" date="2019" name="Int. J. Syst. Evol. Microbiol.">
        <title>The Global Catalogue of Microorganisms (GCM) 10K type strain sequencing project: providing services to taxonomists for standard genome sequencing and annotation.</title>
        <authorList>
            <consortium name="The Broad Institute Genomics Platform"/>
            <consortium name="The Broad Institute Genome Sequencing Center for Infectious Disease"/>
            <person name="Wu L."/>
            <person name="Ma J."/>
        </authorList>
    </citation>
    <scope>NUCLEOTIDE SEQUENCE [LARGE SCALE GENOMIC DNA]</scope>
    <source>
        <strain evidence="2">CGMCC 1.15180</strain>
    </source>
</reference>
<evidence type="ECO:0000313" key="2">
    <source>
        <dbReference type="Proteomes" id="UP001597361"/>
    </source>
</evidence>
<sequence>MKQDKKARNKCPEMPFPYRKHSAEACPAELRGGLVPSLKQEGEN</sequence>
<dbReference type="RefSeq" id="WP_376886953.1">
    <property type="nucleotide sequence ID" value="NZ_JBHUHR010000039.1"/>
</dbReference>
<organism evidence="1 2">
    <name type="scientific">Belliella marina</name>
    <dbReference type="NCBI Taxonomy" id="1644146"/>
    <lineage>
        <taxon>Bacteria</taxon>
        <taxon>Pseudomonadati</taxon>
        <taxon>Bacteroidota</taxon>
        <taxon>Cytophagia</taxon>
        <taxon>Cytophagales</taxon>
        <taxon>Cyclobacteriaceae</taxon>
        <taxon>Belliella</taxon>
    </lineage>
</organism>
<gene>
    <name evidence="1" type="ORF">ACFSKL_14075</name>
</gene>
<name>A0ABW4VMJ1_9BACT</name>
<protein>
    <submittedName>
        <fullName evidence="1">Uncharacterized protein</fullName>
    </submittedName>
</protein>
<keyword evidence="2" id="KW-1185">Reference proteome</keyword>
<proteinExistence type="predicted"/>
<comment type="caution">
    <text evidence="1">The sequence shown here is derived from an EMBL/GenBank/DDBJ whole genome shotgun (WGS) entry which is preliminary data.</text>
</comment>
<dbReference type="Proteomes" id="UP001597361">
    <property type="component" value="Unassembled WGS sequence"/>
</dbReference>